<keyword evidence="3" id="KW-1185">Reference proteome</keyword>
<protein>
    <submittedName>
        <fullName evidence="2">Uncharacterized protein</fullName>
    </submittedName>
</protein>
<dbReference type="AlphaFoldDB" id="A0AAE8SLW7"/>
<dbReference type="Proteomes" id="UP001187734">
    <property type="component" value="Unassembled WGS sequence"/>
</dbReference>
<dbReference type="EMBL" id="ONZP01000370">
    <property type="protein sequence ID" value="SPJ82567.1"/>
    <property type="molecule type" value="Genomic_DNA"/>
</dbReference>
<reference evidence="2" key="1">
    <citation type="submission" date="2018-03" db="EMBL/GenBank/DDBJ databases">
        <authorList>
            <person name="Guldener U."/>
        </authorList>
    </citation>
    <scope>NUCLEOTIDE SEQUENCE</scope>
</reference>
<evidence type="ECO:0000256" key="1">
    <source>
        <dbReference type="SAM" id="MobiDB-lite"/>
    </source>
</evidence>
<sequence length="337" mass="38870">MKRPFGSTQTDHVAVAGASETTPWLQHTRWAELFRNRPLDIIAATAKQLAFQRNGSYMLGQWQGLLLWSSAETEAQLQIILHGLDLMFDRARATLDRTPYISRCWLNTFAKDAFWPHGFRVIPSFKRYLAIWKRFICFVFRVLQYPPRQRQEVYNLRLGSNEVKMMQHILYLVEKLQLGGNEHGSDSSDSEDDEPCGEDWHDDCEIPSDPGDTDIDEDFDESIDEDVDSEEDEEVGKDQISDYEGADFCLPTGYWLRLSEALFQLSMMFWTHQDPAGNMSSSPIIYYTAVMGIQQRTLAFNPAHNSTSELAGLIWIDRLLFLEYALPVYSYATLVYE</sequence>
<feature type="region of interest" description="Disordered" evidence="1">
    <location>
        <begin position="181"/>
        <end position="238"/>
    </location>
</feature>
<evidence type="ECO:0000313" key="2">
    <source>
        <dbReference type="EMBL" id="SPJ82567.1"/>
    </source>
</evidence>
<comment type="caution">
    <text evidence="2">The sequence shown here is derived from an EMBL/GenBank/DDBJ whole genome shotgun (WGS) entry which is preliminary data.</text>
</comment>
<name>A0AAE8SLW7_9HYPO</name>
<gene>
    <name evidence="2" type="ORF">FTOL_09972</name>
</gene>
<feature type="compositionally biased region" description="Acidic residues" evidence="1">
    <location>
        <begin position="188"/>
        <end position="235"/>
    </location>
</feature>
<organism evidence="2 3">
    <name type="scientific">Fusarium torulosum</name>
    <dbReference type="NCBI Taxonomy" id="33205"/>
    <lineage>
        <taxon>Eukaryota</taxon>
        <taxon>Fungi</taxon>
        <taxon>Dikarya</taxon>
        <taxon>Ascomycota</taxon>
        <taxon>Pezizomycotina</taxon>
        <taxon>Sordariomycetes</taxon>
        <taxon>Hypocreomycetidae</taxon>
        <taxon>Hypocreales</taxon>
        <taxon>Nectriaceae</taxon>
        <taxon>Fusarium</taxon>
    </lineage>
</organism>
<proteinExistence type="predicted"/>
<accession>A0AAE8SLW7</accession>
<evidence type="ECO:0000313" key="3">
    <source>
        <dbReference type="Proteomes" id="UP001187734"/>
    </source>
</evidence>